<dbReference type="InterPro" id="IPR018511">
    <property type="entry name" value="Hemolysin-typ_Ca-bd_CS"/>
</dbReference>
<organism evidence="4 5">
    <name type="scientific">Shewanella intestini</name>
    <dbReference type="NCBI Taxonomy" id="2017544"/>
    <lineage>
        <taxon>Bacteria</taxon>
        <taxon>Pseudomonadati</taxon>
        <taxon>Pseudomonadota</taxon>
        <taxon>Gammaproteobacteria</taxon>
        <taxon>Alteromonadales</taxon>
        <taxon>Shewanellaceae</taxon>
        <taxon>Shewanella</taxon>
    </lineage>
</organism>
<dbReference type="PROSITE" id="PS50268">
    <property type="entry name" value="CADHERIN_2"/>
    <property type="match status" value="9"/>
</dbReference>
<feature type="domain" description="Cadherin" evidence="3">
    <location>
        <begin position="930"/>
        <end position="1024"/>
    </location>
</feature>
<sequence length="2756" mass="286438">VDDGQAAFQVQTDVADGNYGSFSIDADGNWDYVLNNDHIDVQSLTEGETLTRTITVTSADGTATHNITITIVGANDAADITVDLASGDSDSGIVTEDGATDLDGNTVEVVSGTLTISDVDDGQAVFQVQTDVADSNYGSFSIDADGNWDYVLNNDHIDVQSLTEGETLTRTITVTSADGTATHNIIITIVGANDPADITVDLASGDSDSGIVTEDGATDLDGNTVEVVSGTLTISDVDDGQAVFQVQTDVADSNYGSFSIDADGNWDYVLNNDHIDVQSLTEGETLTRTITVTSADGTATHNITITIVGANDPADITVDLASGDSDSGMVTEDGASDVDGNTLEAVSGTLTISDVDNGQAAFQVQTDVADGNYGSFSIDADGNWDYVLNNDHIDVQSLTEGETLTRTITVTSADGTATHNITITIVGANDPADITVDLANGDSDSATVTEDGASDVDGNTLEAVSGTLTISDVDNGQAAFQVQTDVADGNYGSFSIDADGNWDYVLNNDHIDVQSLTEGETLTRTITVTSADGTATHNITITIVGANDPADITVDLANGDSDSATVTEDGTSDADSNTVEAVSGTLTISDVDDGQAAFQVQTDVADGNYGSFSIDADGNWDYVLNNDHIDVQSLTEGETLTRTITVTSADGTATHNITITIVGANDPADITVDLASGDSDSGMVTEDGTSDVDGNTIEAVSGTLSISDVDDGQAAFQVQTDVADGNYGSFSIDADGNWDYVLNNDHIDVQSLTEGETLTRTITVTSADGTATHNITITIVGANDAADITVDLANGDSDSATVTEDGASDADGNTVEAVSGTFTISDVDDGQAAFQVQTDVADSNYGSFSIDADGNWDYVLNNDHIDVQSLTEGETLTRTITVTSADGTVTHNITITIVGANDPADITVDLASGDSDSGMVTEDGATDVDGNTVEAVSGTLSMSDVDDGQAAFQVQTDVADGNYGSFSIDADGSWDYVLNNDHIDVQSLTEGETLTRTITVTSADGTATHNITITIVGTNDAPEFLSGSDIATDIANNDSYDFGSILEGTLAGTVVGQVFANDKDTNDTLTFSFIDGSLTNGVFTINKDTGEVTVNIDIDDIHIGSYALDIKVTDSNGAEDTAKITINLENVDDPTQTNNDDKIITEDTIAQGNVLSNDTDPDNNLSVVSFTITGDSTVYTADSTVMLDGGLLELNSDGSYRFTPTQHWNGVLPVIVYLTNTGATATLTITVTPENDQPQATDNQYIANDSQTVTGNLLTDDTGIGLDNDIDNDSLTITHINGSAIVFIDGEATVNVTGGTLLINQDGSFTFTHDTSTTSIPDIQYTISDGNGLSDTATLTLNYNNVDAENDGAQGASYNATANFTSGVSIPVDADNNPLFSIRALTYDNAGKQIEGVISTVNGNGIGVDGSIRPDGQVSTQIEFDPTTGLSESIELQFNELVNYVEFSVAKLYADENAAEQGVWKAYYNGELVSSGIFSNESGDTGSFIIDTDDIVFDTLVFEATNNASPVTSGDSSDYVLTSINASGANLGQGAIITGEDNILTVSDPNAGLLANDSDAQNNDFSITAINHTSVTNGSTITLDSGALLTIYSDGTYLYNPNNAFNSLTAGQVTQDTFTYTVTDDNGATDTATVVINIIGASDAPITYSDNFSIDEGELINLTGADFVSDDVDVEGHAITLMAFATDITGNNEIDAAIAGNTLTTTLGGIITINADGSYSYQAPSNIDHSSGDVTDSFYYQAGNGYQNSPWTQVIIDVQDTTPTAENDRDHIGFGGTAYGNVITGAGTNGNGIDDIGADITELTSIEIDGITYDSFDADGNITVTIADSGTLIINKNGSYTFASSVPEINGQASVTDTIFYTLTDADGNSAQARLRIVQDSTPDAKNDVDSVNEAGLSSGTAANNGSNITTGNLLDNDEGISGTTTITQIDGVAAVNGVITITNSVGTLVVYTQDSAEHRAGDYQYTLLTNTNGDNSSEVFNYTVTNALNGTDSGNLRINIVDDQPSTSDVSQSLQASADPITTNLTIVLDISGSMDGSAGNGSSYLETAVAALSALIHEVDNTGNVNIQIVSFSNSASSTGWLVDDIATAISTLEGLIAGGGTNYAAALNAVMNSGTLPNADQSLLYFISDGEPSSGEDIDSTLQTTWENYLNNIVNDVPNGDPLYDIAFGIGIGNAELDDIYPIAYPNPNDVEEYAVQVDNADDLTSTILNYFEGNTITGNLGIINASSNNGVLIGADGGNVTSITIDGTTYVYDPDNLIQIIPTVLGGELTVNFETGSYSYSIDVDRNVLNQSENIQVTITDNDGDADSLELVLNINYYAGVDANVNNLISNLSSGSTIDIPVEYLTHGDKTPYSTEITNVTGDATLTNDIVTVANATNESNFNYQIDGNGASDSADVDFNFINSNQLIGGAGNDIIIAASSGNQLPTAFNAIVKRGDTYNTNGNNQIGFTFNSAIAGLYISNITINLEGGLDDSANFDTSDRFAIGSNTSGISTSNVITISNDESTLSANFDNNDFSNGDEFWFSIDTDQLSGTNSDEAGDFVTQAVTFSVTLSDGTTHNGAYVSDGNGGAIGTLLIGDGALLDGGQGDDVLVGGQGNDLLIGGDGNDLLIGGLGDDLLIGGAGEDIFAWQQNNTGTDTITDFVINQDTLDISDLLQTQDTNNLENYLSFNFDNGNTTIEIDTDGNGTIEQTIILDGVDLSAQYGTDITNLITSMLDDGSLLISDNSSANGNAVEANNAVAPLEENNGNIIP</sequence>
<keyword evidence="5" id="KW-1185">Reference proteome</keyword>
<dbReference type="Pfam" id="PF17963">
    <property type="entry name" value="Big_9"/>
    <property type="match status" value="1"/>
</dbReference>
<dbReference type="RefSeq" id="WP_212593296.1">
    <property type="nucleotide sequence ID" value="NZ_JAAIKR010000007.1"/>
</dbReference>
<dbReference type="InterPro" id="IPR002126">
    <property type="entry name" value="Cadherin-like_dom"/>
</dbReference>
<feature type="domain" description="Cadherin" evidence="3">
    <location>
        <begin position="812"/>
        <end position="905"/>
    </location>
</feature>
<dbReference type="CDD" id="cd00198">
    <property type="entry name" value="vWFA"/>
    <property type="match status" value="1"/>
</dbReference>
<keyword evidence="1" id="KW-0106">Calcium</keyword>
<feature type="domain" description="Cadherin" evidence="3">
    <location>
        <begin position="1044"/>
        <end position="1136"/>
    </location>
</feature>
<evidence type="ECO:0008006" key="6">
    <source>
        <dbReference type="Google" id="ProtNLM"/>
    </source>
</evidence>
<evidence type="ECO:0000313" key="4">
    <source>
        <dbReference type="EMBL" id="MBR9728197.1"/>
    </source>
</evidence>
<dbReference type="NCBIfam" id="TIGR01965">
    <property type="entry name" value="VCBS_repeat"/>
    <property type="match status" value="10"/>
</dbReference>
<gene>
    <name evidence="4" type="ORF">G3R48_09425</name>
</gene>
<dbReference type="InterPro" id="IPR040853">
    <property type="entry name" value="RapA2_cadherin-like"/>
</dbReference>
<dbReference type="InterPro" id="IPR013783">
    <property type="entry name" value="Ig-like_fold"/>
</dbReference>
<dbReference type="EMBL" id="JAAIKR010000007">
    <property type="protein sequence ID" value="MBR9728197.1"/>
    <property type="molecule type" value="Genomic_DNA"/>
</dbReference>
<dbReference type="InterPro" id="IPR010221">
    <property type="entry name" value="VCBS_dom"/>
</dbReference>
<dbReference type="Pfam" id="PF00353">
    <property type="entry name" value="HemolysinCabind"/>
    <property type="match status" value="2"/>
</dbReference>
<dbReference type="InterPro" id="IPR011049">
    <property type="entry name" value="Serralysin-like_metalloprot_C"/>
</dbReference>
<dbReference type="Pfam" id="PF00028">
    <property type="entry name" value="Cadherin"/>
    <property type="match status" value="1"/>
</dbReference>
<dbReference type="SUPFAM" id="SSF49313">
    <property type="entry name" value="Cadherin-like"/>
    <property type="match status" value="1"/>
</dbReference>
<name>A0ABS5I2D5_9GAMM</name>
<dbReference type="PRINTS" id="PR00313">
    <property type="entry name" value="CABNDNGRPT"/>
</dbReference>
<proteinExistence type="predicted"/>
<dbReference type="Gene3D" id="2.60.40.10">
    <property type="entry name" value="Immunoglobulins"/>
    <property type="match status" value="9"/>
</dbReference>
<evidence type="ECO:0000256" key="1">
    <source>
        <dbReference type="ARBA" id="ARBA00022837"/>
    </source>
</evidence>
<dbReference type="SUPFAM" id="SSF51120">
    <property type="entry name" value="beta-Roll"/>
    <property type="match status" value="1"/>
</dbReference>
<dbReference type="InterPro" id="IPR002035">
    <property type="entry name" value="VWF_A"/>
</dbReference>
<evidence type="ECO:0000259" key="2">
    <source>
        <dbReference type="PROSITE" id="PS50234"/>
    </source>
</evidence>
<dbReference type="SMART" id="SM00112">
    <property type="entry name" value="CA"/>
    <property type="match status" value="1"/>
</dbReference>
<dbReference type="Gene3D" id="2.60.40.1200">
    <property type="match status" value="1"/>
</dbReference>
<dbReference type="PROSITE" id="PS00330">
    <property type="entry name" value="HEMOLYSIN_CALCIUM"/>
    <property type="match status" value="3"/>
</dbReference>
<dbReference type="Pfam" id="PF17803">
    <property type="entry name" value="Cadherin_4"/>
    <property type="match status" value="1"/>
</dbReference>
<reference evidence="4 5" key="1">
    <citation type="submission" date="2020-02" db="EMBL/GenBank/DDBJ databases">
        <title>Shewanella WXL01 sp. nov., a marine bacterium isolated from green algae in Luhuitou Fringing Reef (Northern South China Sea).</title>
        <authorList>
            <person name="Wang X."/>
        </authorList>
    </citation>
    <scope>NUCLEOTIDE SEQUENCE [LARGE SCALE GENOMIC DNA]</scope>
    <source>
        <strain evidence="4 5">MCCC 1A01895</strain>
    </source>
</reference>
<dbReference type="CDD" id="cd11304">
    <property type="entry name" value="Cadherin_repeat"/>
    <property type="match status" value="1"/>
</dbReference>
<feature type="domain" description="Cadherin" evidence="3">
    <location>
        <begin position="694"/>
        <end position="789"/>
    </location>
</feature>
<protein>
    <recommendedName>
        <fullName evidence="6">Tandem-95 repeat protein</fullName>
    </recommendedName>
</protein>
<dbReference type="SMART" id="SM00327">
    <property type="entry name" value="VWA"/>
    <property type="match status" value="1"/>
</dbReference>
<dbReference type="Gene3D" id="2.60.40.60">
    <property type="entry name" value="Cadherins"/>
    <property type="match status" value="1"/>
</dbReference>
<feature type="domain" description="Cadherin" evidence="3">
    <location>
        <begin position="346"/>
        <end position="433"/>
    </location>
</feature>
<comment type="caution">
    <text evidence="4">The sequence shown here is derived from an EMBL/GenBank/DDBJ whole genome shotgun (WGS) entry which is preliminary data.</text>
</comment>
<dbReference type="InterPro" id="IPR036465">
    <property type="entry name" value="vWFA_dom_sf"/>
</dbReference>
<dbReference type="InterPro" id="IPR001343">
    <property type="entry name" value="Hemolysn_Ca-bd"/>
</dbReference>
<dbReference type="SUPFAM" id="SSF53300">
    <property type="entry name" value="vWA-like"/>
    <property type="match status" value="1"/>
</dbReference>
<feature type="domain" description="Cadherin" evidence="3">
    <location>
        <begin position="558"/>
        <end position="669"/>
    </location>
</feature>
<dbReference type="PROSITE" id="PS50234">
    <property type="entry name" value="VWFA"/>
    <property type="match status" value="1"/>
</dbReference>
<feature type="domain" description="VWFA" evidence="2">
    <location>
        <begin position="2025"/>
        <end position="2215"/>
    </location>
</feature>
<dbReference type="Proteomes" id="UP000811844">
    <property type="component" value="Unassembled WGS sequence"/>
</dbReference>
<accession>A0ABS5I2D5</accession>
<feature type="domain" description="Cadherin" evidence="3">
    <location>
        <begin position="222"/>
        <end position="315"/>
    </location>
</feature>
<feature type="domain" description="Cadherin" evidence="3">
    <location>
        <begin position="104"/>
        <end position="197"/>
    </location>
</feature>
<evidence type="ECO:0000259" key="3">
    <source>
        <dbReference type="PROSITE" id="PS50268"/>
    </source>
</evidence>
<feature type="non-terminal residue" evidence="4">
    <location>
        <position position="1"/>
    </location>
</feature>
<feature type="domain" description="Cadherin" evidence="3">
    <location>
        <begin position="464"/>
        <end position="551"/>
    </location>
</feature>
<evidence type="ECO:0000313" key="5">
    <source>
        <dbReference type="Proteomes" id="UP000811844"/>
    </source>
</evidence>
<dbReference type="InterPro" id="IPR015919">
    <property type="entry name" value="Cadherin-like_sf"/>
</dbReference>